<comment type="similarity">
    <text evidence="2 9">Belongs to the eIF-2B alpha/beta/delta subunits family.</text>
</comment>
<name>A0A2S4PXF9_9PEZI</name>
<gene>
    <name evidence="11" type="ORF">EPUL_000789</name>
</gene>
<evidence type="ECO:0000313" key="12">
    <source>
        <dbReference type="Proteomes" id="UP000237438"/>
    </source>
</evidence>
<dbReference type="Gene3D" id="3.40.50.10470">
    <property type="entry name" value="Translation initiation factor eif-2b, domain 2"/>
    <property type="match status" value="1"/>
</dbReference>
<evidence type="ECO:0000256" key="4">
    <source>
        <dbReference type="ARBA" id="ARBA00022540"/>
    </source>
</evidence>
<protein>
    <recommendedName>
        <fullName evidence="6">Translation initiation factor eIF2B subunit delta</fullName>
    </recommendedName>
    <alternativeName>
        <fullName evidence="7">eIF2B GDP-GTP exchange factor subunit delta</fullName>
    </alternativeName>
</protein>
<dbReference type="OrthoDB" id="10254737at2759"/>
<accession>A0A2S4PXF9</accession>
<evidence type="ECO:0000256" key="7">
    <source>
        <dbReference type="ARBA" id="ARBA00044356"/>
    </source>
</evidence>
<comment type="subcellular location">
    <subcellularLocation>
        <location evidence="1">Cytoplasm</location>
        <location evidence="1">Cytosol</location>
    </subcellularLocation>
</comment>
<feature type="region of interest" description="Disordered" evidence="10">
    <location>
        <begin position="71"/>
        <end position="118"/>
    </location>
</feature>
<keyword evidence="5" id="KW-0648">Protein biosynthesis</keyword>
<dbReference type="PANTHER" id="PTHR10233">
    <property type="entry name" value="TRANSLATION INITIATION FACTOR EIF-2B"/>
    <property type="match status" value="1"/>
</dbReference>
<dbReference type="Proteomes" id="UP000237438">
    <property type="component" value="Unassembled WGS sequence"/>
</dbReference>
<dbReference type="PANTHER" id="PTHR10233:SF14">
    <property type="entry name" value="TRANSLATION INITIATION FACTOR EIF-2B SUBUNIT DELTA"/>
    <property type="match status" value="1"/>
</dbReference>
<dbReference type="InterPro" id="IPR042529">
    <property type="entry name" value="IF_2B-like_C"/>
</dbReference>
<feature type="region of interest" description="Disordered" evidence="10">
    <location>
        <begin position="1"/>
        <end position="31"/>
    </location>
</feature>
<evidence type="ECO:0000256" key="6">
    <source>
        <dbReference type="ARBA" id="ARBA00044147"/>
    </source>
</evidence>
<evidence type="ECO:0000256" key="3">
    <source>
        <dbReference type="ARBA" id="ARBA00022490"/>
    </source>
</evidence>
<keyword evidence="4" id="KW-0396">Initiation factor</keyword>
<reference evidence="11 12" key="1">
    <citation type="submission" date="2017-10" db="EMBL/GenBank/DDBJ databases">
        <title>Development of genomic resources for the powdery mildew, Erysiphe pulchra.</title>
        <authorList>
            <person name="Wadl P.A."/>
            <person name="Mack B.M."/>
            <person name="Moore G."/>
            <person name="Beltz S.B."/>
        </authorList>
    </citation>
    <scope>NUCLEOTIDE SEQUENCE [LARGE SCALE GENOMIC DNA]</scope>
    <source>
        <strain evidence="11">Cflorida</strain>
    </source>
</reference>
<feature type="compositionally biased region" description="Polar residues" evidence="10">
    <location>
        <begin position="1"/>
        <end position="20"/>
    </location>
</feature>
<dbReference type="GO" id="GO:0005829">
    <property type="term" value="C:cytosol"/>
    <property type="evidence" value="ECO:0007669"/>
    <property type="project" value="UniProtKB-SubCell"/>
</dbReference>
<dbReference type="STRING" id="225359.A0A2S4PXF9"/>
<dbReference type="SUPFAM" id="SSF100950">
    <property type="entry name" value="NagB/RpiA/CoA transferase-like"/>
    <property type="match status" value="1"/>
</dbReference>
<feature type="compositionally biased region" description="Polar residues" evidence="10">
    <location>
        <begin position="72"/>
        <end position="84"/>
    </location>
</feature>
<proteinExistence type="inferred from homology"/>
<evidence type="ECO:0000256" key="8">
    <source>
        <dbReference type="ARBA" id="ARBA00046432"/>
    </source>
</evidence>
<evidence type="ECO:0000313" key="11">
    <source>
        <dbReference type="EMBL" id="POS86740.1"/>
    </source>
</evidence>
<evidence type="ECO:0000256" key="1">
    <source>
        <dbReference type="ARBA" id="ARBA00004514"/>
    </source>
</evidence>
<comment type="caution">
    <text evidence="11">The sequence shown here is derived from an EMBL/GenBank/DDBJ whole genome shotgun (WGS) entry which is preliminary data.</text>
</comment>
<feature type="compositionally biased region" description="Basic and acidic residues" evidence="10">
    <location>
        <begin position="21"/>
        <end position="31"/>
    </location>
</feature>
<comment type="subunit">
    <text evidence="8">Component of the translation initiation factor 2B (eIF2B) complex which is a heterodecamer of two sets of five different subunits: alpha, beta, gamma, delta and epsilon. Subunits alpha, beta and delta comprise a regulatory subcomplex and subunits epsilon and gamma comprise a catalytic subcomplex. Within the complex, the hexameric regulatory complex resides at the center, with the two heterodimeric catalytic subcomplexes bound on opposite sides.</text>
</comment>
<dbReference type="InterPro" id="IPR037171">
    <property type="entry name" value="NagB/RpiA_transferase-like"/>
</dbReference>
<dbReference type="EMBL" id="PEDP01000262">
    <property type="protein sequence ID" value="POS86740.1"/>
    <property type="molecule type" value="Genomic_DNA"/>
</dbReference>
<dbReference type="AlphaFoldDB" id="A0A2S4PXF9"/>
<dbReference type="InterPro" id="IPR000649">
    <property type="entry name" value="IF-2B-related"/>
</dbReference>
<evidence type="ECO:0000256" key="10">
    <source>
        <dbReference type="SAM" id="MobiDB-lite"/>
    </source>
</evidence>
<evidence type="ECO:0000256" key="9">
    <source>
        <dbReference type="RuleBase" id="RU003814"/>
    </source>
</evidence>
<evidence type="ECO:0000256" key="5">
    <source>
        <dbReference type="ARBA" id="ARBA00022917"/>
    </source>
</evidence>
<dbReference type="Pfam" id="PF01008">
    <property type="entry name" value="IF-2B"/>
    <property type="match status" value="1"/>
</dbReference>
<sequence>MEPSESNPSNARLSDSSQLQAKKEVVEKTKAHDVIKGSGLTTAELKKKAKEEKLARRARIVKEKHGGFVDAQVSQSPSGQQLKTEGQGGIKSQHKRMISSETKVAQVRGLPKKTSSIPEVPISEDKTVELFRHLYRSRVTTIAGANKETHPAVLALGLQMSNYAICGSCARLVALLQALKRVITSYTTPPMNSLTRHFPSSVLSTQIDYLSSCRPISISMGNAISWLKRIIAQIDPVTSDADAKKLLCDSIDVFIQTRVTFADQAISDSIVKLIRDGDVIMTFAKSSVVQKALVQAFKIGKVFSVVVVDSRPLHEGKSMAAALVRLGISTKYCLLNGLSHNIRDVTKVFLGAHAMMGNGRLFSRVGTAIVAMEANDADKPVIVLCETIKLTDKVALDSIVRNEVTPADELVTPGGILQGWQDINKLQVCNLMYDVTPAEYIQMIVTELGNVPPTSVPVLYRLVNEYQD</sequence>
<evidence type="ECO:0000256" key="2">
    <source>
        <dbReference type="ARBA" id="ARBA00007251"/>
    </source>
</evidence>
<organism evidence="11 12">
    <name type="scientific">Erysiphe pulchra</name>
    <dbReference type="NCBI Taxonomy" id="225359"/>
    <lineage>
        <taxon>Eukaryota</taxon>
        <taxon>Fungi</taxon>
        <taxon>Dikarya</taxon>
        <taxon>Ascomycota</taxon>
        <taxon>Pezizomycotina</taxon>
        <taxon>Leotiomycetes</taxon>
        <taxon>Erysiphales</taxon>
        <taxon>Erysiphaceae</taxon>
        <taxon>Erysiphe</taxon>
    </lineage>
</organism>
<keyword evidence="12" id="KW-1185">Reference proteome</keyword>
<keyword evidence="3" id="KW-0963">Cytoplasm</keyword>
<dbReference type="GO" id="GO:0003743">
    <property type="term" value="F:translation initiation factor activity"/>
    <property type="evidence" value="ECO:0007669"/>
    <property type="project" value="UniProtKB-KW"/>
</dbReference>